<gene>
    <name evidence="1" type="ORF">KIPB_001531</name>
</gene>
<accession>A0A391NLW4</accession>
<dbReference type="AlphaFoldDB" id="A0A391NLW4"/>
<evidence type="ECO:0000313" key="1">
    <source>
        <dbReference type="EMBL" id="GCA62140.1"/>
    </source>
</evidence>
<dbReference type="EMBL" id="BDIP01000222">
    <property type="protein sequence ID" value="GCA62140.1"/>
    <property type="molecule type" value="Genomic_DNA"/>
</dbReference>
<name>A0A391NLW4_9EUKA</name>
<reference evidence="1 2" key="1">
    <citation type="journal article" date="2018" name="PLoS ONE">
        <title>The draft genome of Kipferlia bialata reveals reductive genome evolution in fornicate parasites.</title>
        <authorList>
            <person name="Tanifuji G."/>
            <person name="Takabayashi S."/>
            <person name="Kume K."/>
            <person name="Takagi M."/>
            <person name="Nakayama T."/>
            <person name="Kamikawa R."/>
            <person name="Inagaki Y."/>
            <person name="Hashimoto T."/>
        </authorList>
    </citation>
    <scope>NUCLEOTIDE SEQUENCE [LARGE SCALE GENOMIC DNA]</scope>
    <source>
        <strain evidence="1">NY0173</strain>
    </source>
</reference>
<sequence>MIVMDDRVHILQYGRVSHVFSLETGWETSSTCPSMNPPSGTTLMPMGRHIVSVNRYTGDVAGYNRLEGNLTPWGKWWTTTSPNWTDTGRITCCRLSHKDVLVVGKCNTSVLRFQEDIVCPEAYECDML</sequence>
<dbReference type="Proteomes" id="UP000265618">
    <property type="component" value="Unassembled WGS sequence"/>
</dbReference>
<proteinExistence type="predicted"/>
<keyword evidence="2" id="KW-1185">Reference proteome</keyword>
<evidence type="ECO:0000313" key="2">
    <source>
        <dbReference type="Proteomes" id="UP000265618"/>
    </source>
</evidence>
<protein>
    <submittedName>
        <fullName evidence="1">Uncharacterized protein</fullName>
    </submittedName>
</protein>
<comment type="caution">
    <text evidence="1">The sequence shown here is derived from an EMBL/GenBank/DDBJ whole genome shotgun (WGS) entry which is preliminary data.</text>
</comment>
<organism evidence="1 2">
    <name type="scientific">Kipferlia bialata</name>
    <dbReference type="NCBI Taxonomy" id="797122"/>
    <lineage>
        <taxon>Eukaryota</taxon>
        <taxon>Metamonada</taxon>
        <taxon>Carpediemonas-like organisms</taxon>
        <taxon>Kipferlia</taxon>
    </lineage>
</organism>